<accession>A0A7W7MGQ6</accession>
<feature type="domain" description="UmuC" evidence="18">
    <location>
        <begin position="7"/>
        <end position="191"/>
    </location>
</feature>
<feature type="binding site" evidence="16">
    <location>
        <position position="11"/>
    </location>
    <ligand>
        <name>Mg(2+)</name>
        <dbReference type="ChEBI" id="CHEBI:18420"/>
    </ligand>
</feature>
<dbReference type="GO" id="GO:0003684">
    <property type="term" value="F:damaged DNA binding"/>
    <property type="evidence" value="ECO:0007669"/>
    <property type="project" value="InterPro"/>
</dbReference>
<comment type="cofactor">
    <cofactor evidence="16">
        <name>Mg(2+)</name>
        <dbReference type="ChEBI" id="CHEBI:18420"/>
    </cofactor>
    <text evidence="16">Binds 2 magnesium ions per subunit.</text>
</comment>
<keyword evidence="7 16" id="KW-0235">DNA replication</keyword>
<dbReference type="SUPFAM" id="SSF100879">
    <property type="entry name" value="Lesion bypass DNA polymerase (Y-family), little finger domain"/>
    <property type="match status" value="1"/>
</dbReference>
<dbReference type="Pfam" id="PF00817">
    <property type="entry name" value="IMS"/>
    <property type="match status" value="1"/>
</dbReference>
<dbReference type="EMBL" id="JACHNC010000001">
    <property type="protein sequence ID" value="MBB4749672.1"/>
    <property type="molecule type" value="Genomic_DNA"/>
</dbReference>
<comment type="catalytic activity">
    <reaction evidence="15 16">
        <text>DNA(n) + a 2'-deoxyribonucleoside 5'-triphosphate = DNA(n+1) + diphosphate</text>
        <dbReference type="Rhea" id="RHEA:22508"/>
        <dbReference type="Rhea" id="RHEA-COMP:17339"/>
        <dbReference type="Rhea" id="RHEA-COMP:17340"/>
        <dbReference type="ChEBI" id="CHEBI:33019"/>
        <dbReference type="ChEBI" id="CHEBI:61560"/>
        <dbReference type="ChEBI" id="CHEBI:173112"/>
        <dbReference type="EC" id="2.7.7.7"/>
    </reaction>
</comment>
<evidence type="ECO:0000256" key="16">
    <source>
        <dbReference type="HAMAP-Rule" id="MF_01113"/>
    </source>
</evidence>
<comment type="function">
    <text evidence="14 16">Poorly processive, error-prone DNA polymerase involved in untargeted mutagenesis. Copies undamaged DNA at stalled replication forks, which arise in vivo from mismatched or misaligned primer ends. These misaligned primers can be extended by PolIV. Exhibits no 3'-5' exonuclease (proofreading) activity. May be involved in translesional synthesis, in conjunction with the beta clamp from PolIII.</text>
</comment>
<dbReference type="GO" id="GO:0000287">
    <property type="term" value="F:magnesium ion binding"/>
    <property type="evidence" value="ECO:0007669"/>
    <property type="project" value="UniProtKB-UniRule"/>
</dbReference>
<sequence length="684" mass="68322">MRAEPSILHVDLDAMFAAVEQRDKVSLRGRPVIVGGVAGRGVVATASYEARAFGARSAMPMAQARRLCPPGTAYLSPRFAAYKKTSTVVMGLLRHVSPLVEQVSIDEAYVDLAAADHDLSTSGVTALALRLKAEIAEATGGVTGSIGAASSKLLAKIGSDLHKPDGLTVVAPGEELAFLHPLPVNRLGGVGPATEQRLHRSGVRTIGDLATVALDDLVDWFGNAHGTGLYRLARGDDSRPVISEREAKSVSAEETFDVDLTDPAQLNRELDLLSARVAGRLRSSGLTGRTVNIKVRSPDFTTVTRAFTRDQPTDDGRLLAQLARRLLAEVNTSGGVRLLGVGVSTLADFAQDDLFSAAAMLPNPPIPPPAAPVTHLPPGAAAHPAAGSAAAAHPAAASVAGPAAGSASASVAGSAAHPAAASAAGPAAGSGSAAHPAAGSVAGSAAHPAAASVAGPAAGSAAHPDTDSFAHSAAGFTGQDGDESAVGSAVQAAAGPVAHPAFGSVAQTGASSVDQPVAGPASLSFADPSGESVAGSSAIRPGESVAGSPATRPGEFSGYSSAGLADSMASAPDAPAAVTDPASAGSPPAHFPGVADLPADAGAAVDDHTTTPGDVAAPAPVWRPGQDVRHDDHGTGWVWGSGLGRVTVRFEGPHTHPGPVRTFAVDDPHLHPADPPDWTLPPTP</sequence>
<dbReference type="GO" id="GO:0006261">
    <property type="term" value="P:DNA-templated DNA replication"/>
    <property type="evidence" value="ECO:0007669"/>
    <property type="project" value="UniProtKB-UniRule"/>
</dbReference>
<comment type="subcellular location">
    <subcellularLocation>
        <location evidence="1 16">Cytoplasm</location>
    </subcellularLocation>
</comment>
<evidence type="ECO:0000256" key="13">
    <source>
        <dbReference type="ARBA" id="ARBA00023204"/>
    </source>
</evidence>
<dbReference type="NCBIfam" id="NF002882">
    <property type="entry name" value="PRK03348.1"/>
    <property type="match status" value="1"/>
</dbReference>
<dbReference type="AlphaFoldDB" id="A0A7W7MGQ6"/>
<dbReference type="InterPro" id="IPR001126">
    <property type="entry name" value="UmuC"/>
</dbReference>
<feature type="region of interest" description="Disordered" evidence="17">
    <location>
        <begin position="651"/>
        <end position="684"/>
    </location>
</feature>
<evidence type="ECO:0000256" key="3">
    <source>
        <dbReference type="ARBA" id="ARBA00022457"/>
    </source>
</evidence>
<feature type="region of interest" description="Disordered" evidence="17">
    <location>
        <begin position="521"/>
        <end position="621"/>
    </location>
</feature>
<dbReference type="Pfam" id="PF21999">
    <property type="entry name" value="IMS_HHH_1"/>
    <property type="match status" value="1"/>
</dbReference>
<keyword evidence="4 16" id="KW-0963">Cytoplasm</keyword>
<dbReference type="EC" id="2.7.7.7" evidence="16"/>
<evidence type="ECO:0000313" key="21">
    <source>
        <dbReference type="Proteomes" id="UP000590511"/>
    </source>
</evidence>
<reference evidence="20 21" key="1">
    <citation type="submission" date="2020-08" db="EMBL/GenBank/DDBJ databases">
        <title>Sequencing the genomes of 1000 actinobacteria strains.</title>
        <authorList>
            <person name="Klenk H.-P."/>
        </authorList>
    </citation>
    <scope>NUCLEOTIDE SEQUENCE [LARGE SCALE GENOMIC DNA]</scope>
    <source>
        <strain evidence="20 21">DSM 43150</strain>
    </source>
</reference>
<evidence type="ECO:0000259" key="18">
    <source>
        <dbReference type="PROSITE" id="PS50173"/>
    </source>
</evidence>
<dbReference type="InterPro" id="IPR017961">
    <property type="entry name" value="DNA_pol_Y-fam_little_finger"/>
</dbReference>
<keyword evidence="5 16" id="KW-0808">Transferase</keyword>
<feature type="compositionally biased region" description="Pro residues" evidence="17">
    <location>
        <begin position="675"/>
        <end position="684"/>
    </location>
</feature>
<dbReference type="InterPro" id="IPR053848">
    <property type="entry name" value="IMS_HHH_1"/>
</dbReference>
<keyword evidence="13 16" id="KW-0234">DNA repair</keyword>
<keyword evidence="6 16" id="KW-0548">Nucleotidyltransferase</keyword>
<feature type="region of interest" description="Disordered" evidence="17">
    <location>
        <begin position="455"/>
        <end position="491"/>
    </location>
</feature>
<evidence type="ECO:0000313" key="22">
    <source>
        <dbReference type="Proteomes" id="UP000631312"/>
    </source>
</evidence>
<feature type="active site" evidence="16">
    <location>
        <position position="107"/>
    </location>
</feature>
<dbReference type="InterPro" id="IPR043128">
    <property type="entry name" value="Rev_trsase/Diguanyl_cyclase"/>
</dbReference>
<reference evidence="19 22" key="2">
    <citation type="submission" date="2021-01" db="EMBL/GenBank/DDBJ databases">
        <title>Whole genome shotgun sequence of Actinoplanes lobatus NBRC 12513.</title>
        <authorList>
            <person name="Komaki H."/>
            <person name="Tamura T."/>
        </authorList>
    </citation>
    <scope>NUCLEOTIDE SEQUENCE [LARGE SCALE GENOMIC DNA]</scope>
    <source>
        <strain evidence="19 22">NBRC 12513</strain>
    </source>
</reference>
<proteinExistence type="inferred from homology"/>
<evidence type="ECO:0000313" key="19">
    <source>
        <dbReference type="EMBL" id="GIE38410.1"/>
    </source>
</evidence>
<evidence type="ECO:0000256" key="4">
    <source>
        <dbReference type="ARBA" id="ARBA00022490"/>
    </source>
</evidence>
<keyword evidence="3 16" id="KW-0515">Mutator protein</keyword>
<dbReference type="RefSeq" id="WP_229807012.1">
    <property type="nucleotide sequence ID" value="NZ_BOMP01000020.1"/>
</dbReference>
<evidence type="ECO:0000256" key="6">
    <source>
        <dbReference type="ARBA" id="ARBA00022695"/>
    </source>
</evidence>
<dbReference type="Gene3D" id="3.40.1170.60">
    <property type="match status" value="1"/>
</dbReference>
<dbReference type="GO" id="GO:0003887">
    <property type="term" value="F:DNA-directed DNA polymerase activity"/>
    <property type="evidence" value="ECO:0007669"/>
    <property type="project" value="UniProtKB-UniRule"/>
</dbReference>
<evidence type="ECO:0000256" key="8">
    <source>
        <dbReference type="ARBA" id="ARBA00022723"/>
    </source>
</evidence>
<protein>
    <recommendedName>
        <fullName evidence="16">DNA polymerase IV</fullName>
        <shortName evidence="16">Pol IV</shortName>
        <ecNumber evidence="16">2.7.7.7</ecNumber>
    </recommendedName>
</protein>
<dbReference type="NCBIfam" id="NF002677">
    <property type="entry name" value="PRK02406.1"/>
    <property type="match status" value="1"/>
</dbReference>
<evidence type="ECO:0000256" key="1">
    <source>
        <dbReference type="ARBA" id="ARBA00004496"/>
    </source>
</evidence>
<dbReference type="Gene3D" id="1.10.150.20">
    <property type="entry name" value="5' to 3' exonuclease, C-terminal subdomain"/>
    <property type="match status" value="1"/>
</dbReference>
<comment type="caution">
    <text evidence="20">The sequence shown here is derived from an EMBL/GenBank/DDBJ whole genome shotgun (WGS) entry which is preliminary data.</text>
</comment>
<feature type="site" description="Substrate discrimination" evidence="16">
    <location>
        <position position="16"/>
    </location>
</feature>
<name>A0A7W7MGQ6_9ACTN</name>
<dbReference type="Pfam" id="PF11799">
    <property type="entry name" value="IMS_C"/>
    <property type="match status" value="1"/>
</dbReference>
<keyword evidence="22" id="KW-1185">Reference proteome</keyword>
<evidence type="ECO:0000256" key="14">
    <source>
        <dbReference type="ARBA" id="ARBA00025589"/>
    </source>
</evidence>
<dbReference type="Proteomes" id="UP000631312">
    <property type="component" value="Unassembled WGS sequence"/>
</dbReference>
<feature type="compositionally biased region" description="Low complexity" evidence="17">
    <location>
        <begin position="565"/>
        <end position="584"/>
    </location>
</feature>
<feature type="compositionally biased region" description="Basic and acidic residues" evidence="17">
    <location>
        <begin position="664"/>
        <end position="674"/>
    </location>
</feature>
<dbReference type="PANTHER" id="PTHR11076:SF33">
    <property type="entry name" value="DNA POLYMERASE KAPPA"/>
    <property type="match status" value="1"/>
</dbReference>
<keyword evidence="10 16" id="KW-0460">Magnesium</keyword>
<keyword evidence="11 16" id="KW-0239">DNA-directed DNA polymerase</keyword>
<dbReference type="InterPro" id="IPR022880">
    <property type="entry name" value="DNApol_IV"/>
</dbReference>
<dbReference type="Proteomes" id="UP000590511">
    <property type="component" value="Unassembled WGS sequence"/>
</dbReference>
<feature type="binding site" evidence="16">
    <location>
        <position position="106"/>
    </location>
    <ligand>
        <name>Mg(2+)</name>
        <dbReference type="ChEBI" id="CHEBI:18420"/>
    </ligand>
</feature>
<evidence type="ECO:0000256" key="15">
    <source>
        <dbReference type="ARBA" id="ARBA00049244"/>
    </source>
</evidence>
<comment type="similarity">
    <text evidence="2 16">Belongs to the DNA polymerase type-Y family.</text>
</comment>
<dbReference type="GO" id="GO:0042276">
    <property type="term" value="P:error-prone translesion synthesis"/>
    <property type="evidence" value="ECO:0007669"/>
    <property type="project" value="TreeGrafter"/>
</dbReference>
<dbReference type="GO" id="GO:0006281">
    <property type="term" value="P:DNA repair"/>
    <property type="evidence" value="ECO:0007669"/>
    <property type="project" value="UniProtKB-UniRule"/>
</dbReference>
<evidence type="ECO:0000256" key="9">
    <source>
        <dbReference type="ARBA" id="ARBA00022763"/>
    </source>
</evidence>
<evidence type="ECO:0000256" key="12">
    <source>
        <dbReference type="ARBA" id="ARBA00023125"/>
    </source>
</evidence>
<dbReference type="PROSITE" id="PS50173">
    <property type="entry name" value="UMUC"/>
    <property type="match status" value="1"/>
</dbReference>
<organism evidence="20 21">
    <name type="scientific">Actinoplanes lobatus</name>
    <dbReference type="NCBI Taxonomy" id="113568"/>
    <lineage>
        <taxon>Bacteria</taxon>
        <taxon>Bacillati</taxon>
        <taxon>Actinomycetota</taxon>
        <taxon>Actinomycetes</taxon>
        <taxon>Micromonosporales</taxon>
        <taxon>Micromonosporaceae</taxon>
        <taxon>Actinoplanes</taxon>
    </lineage>
</organism>
<dbReference type="Gene3D" id="3.30.70.270">
    <property type="match status" value="1"/>
</dbReference>
<gene>
    <name evidence="16" type="primary">dinB</name>
    <name evidence="19" type="ORF">Alo02nite_13080</name>
    <name evidence="20" type="ORF">BJ964_003833</name>
</gene>
<evidence type="ECO:0000313" key="20">
    <source>
        <dbReference type="EMBL" id="MBB4749672.1"/>
    </source>
</evidence>
<dbReference type="GO" id="GO:0005829">
    <property type="term" value="C:cytosol"/>
    <property type="evidence" value="ECO:0007669"/>
    <property type="project" value="TreeGrafter"/>
</dbReference>
<evidence type="ECO:0000256" key="5">
    <source>
        <dbReference type="ARBA" id="ARBA00022679"/>
    </source>
</evidence>
<dbReference type="GO" id="GO:0009432">
    <property type="term" value="P:SOS response"/>
    <property type="evidence" value="ECO:0007669"/>
    <property type="project" value="TreeGrafter"/>
</dbReference>
<dbReference type="PANTHER" id="PTHR11076">
    <property type="entry name" value="DNA REPAIR POLYMERASE UMUC / TRANSFERASE FAMILY MEMBER"/>
    <property type="match status" value="1"/>
</dbReference>
<keyword evidence="8 16" id="KW-0479">Metal-binding</keyword>
<evidence type="ECO:0000256" key="17">
    <source>
        <dbReference type="SAM" id="MobiDB-lite"/>
    </source>
</evidence>
<evidence type="ECO:0000256" key="11">
    <source>
        <dbReference type="ARBA" id="ARBA00022932"/>
    </source>
</evidence>
<comment type="subunit">
    <text evidence="16">Monomer.</text>
</comment>
<evidence type="ECO:0000256" key="2">
    <source>
        <dbReference type="ARBA" id="ARBA00010945"/>
    </source>
</evidence>
<dbReference type="HAMAP" id="MF_01113">
    <property type="entry name" value="DNApol_IV"/>
    <property type="match status" value="1"/>
</dbReference>
<dbReference type="InterPro" id="IPR043502">
    <property type="entry name" value="DNA/RNA_pol_sf"/>
</dbReference>
<evidence type="ECO:0000256" key="10">
    <source>
        <dbReference type="ARBA" id="ARBA00022842"/>
    </source>
</evidence>
<keyword evidence="12 16" id="KW-0238">DNA-binding</keyword>
<dbReference type="FunFam" id="3.30.1490.100:FF:000004">
    <property type="entry name" value="DNA polymerase IV"/>
    <property type="match status" value="1"/>
</dbReference>
<dbReference type="SUPFAM" id="SSF56672">
    <property type="entry name" value="DNA/RNA polymerases"/>
    <property type="match status" value="1"/>
</dbReference>
<evidence type="ECO:0000256" key="7">
    <source>
        <dbReference type="ARBA" id="ARBA00022705"/>
    </source>
</evidence>
<keyword evidence="9 16" id="KW-0227">DNA damage</keyword>
<dbReference type="Gene3D" id="3.30.1490.100">
    <property type="entry name" value="DNA polymerase, Y-family, little finger domain"/>
    <property type="match status" value="1"/>
</dbReference>
<dbReference type="InterPro" id="IPR050116">
    <property type="entry name" value="DNA_polymerase-Y"/>
</dbReference>
<dbReference type="InterPro" id="IPR036775">
    <property type="entry name" value="DNA_pol_Y-fam_lit_finger_sf"/>
</dbReference>
<dbReference type="CDD" id="cd03586">
    <property type="entry name" value="PolY_Pol_IV_kappa"/>
    <property type="match status" value="1"/>
</dbReference>
<dbReference type="EMBL" id="BOMP01000020">
    <property type="protein sequence ID" value="GIE38410.1"/>
    <property type="molecule type" value="Genomic_DNA"/>
</dbReference>